<dbReference type="EMBL" id="UYJE01000258">
    <property type="protein sequence ID" value="VDH91674.1"/>
    <property type="molecule type" value="Genomic_DNA"/>
</dbReference>
<dbReference type="Proteomes" id="UP000596742">
    <property type="component" value="Unassembled WGS sequence"/>
</dbReference>
<protein>
    <submittedName>
        <fullName evidence="1">Uncharacterized protein</fullName>
    </submittedName>
</protein>
<evidence type="ECO:0000313" key="2">
    <source>
        <dbReference type="Proteomes" id="UP000596742"/>
    </source>
</evidence>
<dbReference type="AlphaFoldDB" id="A0A8B6BKV7"/>
<comment type="caution">
    <text evidence="1">The sequence shown here is derived from an EMBL/GenBank/DDBJ whole genome shotgun (WGS) entry which is preliminary data.</text>
</comment>
<keyword evidence="2" id="KW-1185">Reference proteome</keyword>
<proteinExistence type="predicted"/>
<accession>A0A8B6BKV7</accession>
<reference evidence="1" key="1">
    <citation type="submission" date="2018-11" db="EMBL/GenBank/DDBJ databases">
        <authorList>
            <person name="Alioto T."/>
            <person name="Alioto T."/>
        </authorList>
    </citation>
    <scope>NUCLEOTIDE SEQUENCE</scope>
</reference>
<sequence>MAPLVLNVSRFTEVSDPDTAEDATVHLGLFYLLLVGENVSISLGYDSIPDEGASYAEELGIATGVAVWWWLTEVISEANKVDVIMEVPYSIILSGIAGTNIVDPEMGSLSRLATFNITGKNDSDIKLLTPMFI</sequence>
<name>A0A8B6BKV7_MYTGA</name>
<evidence type="ECO:0000313" key="1">
    <source>
        <dbReference type="EMBL" id="VDH91674.1"/>
    </source>
</evidence>
<gene>
    <name evidence="1" type="ORF">MGAL_10B072960</name>
</gene>
<organism evidence="1 2">
    <name type="scientific">Mytilus galloprovincialis</name>
    <name type="common">Mediterranean mussel</name>
    <dbReference type="NCBI Taxonomy" id="29158"/>
    <lineage>
        <taxon>Eukaryota</taxon>
        <taxon>Metazoa</taxon>
        <taxon>Spiralia</taxon>
        <taxon>Lophotrochozoa</taxon>
        <taxon>Mollusca</taxon>
        <taxon>Bivalvia</taxon>
        <taxon>Autobranchia</taxon>
        <taxon>Pteriomorphia</taxon>
        <taxon>Mytilida</taxon>
        <taxon>Mytiloidea</taxon>
        <taxon>Mytilidae</taxon>
        <taxon>Mytilinae</taxon>
        <taxon>Mytilus</taxon>
    </lineage>
</organism>